<evidence type="ECO:0000313" key="1">
    <source>
        <dbReference type="EMBL" id="AXC09619.1"/>
    </source>
</evidence>
<dbReference type="AlphaFoldDB" id="A0A2Z5FS76"/>
<proteinExistence type="predicted"/>
<dbReference type="EMBL" id="CP030840">
    <property type="protein sequence ID" value="AXC09619.1"/>
    <property type="molecule type" value="Genomic_DNA"/>
</dbReference>
<evidence type="ECO:0000313" key="2">
    <source>
        <dbReference type="Proteomes" id="UP000253606"/>
    </source>
</evidence>
<name>A0A2Z5FS76_9BACT</name>
<reference evidence="1 2" key="1">
    <citation type="journal article" date="2018" name="Front. Microbiol.">
        <title>Hydrolytic Capabilities as a Key to Environmental Success: Chitinolytic and Cellulolytic Acidobacteria From Acidic Sub-arctic Soils and Boreal Peatlands.</title>
        <authorList>
            <person name="Belova S.E."/>
            <person name="Ravin N.V."/>
            <person name="Pankratov T.A."/>
            <person name="Rakitin A.L."/>
            <person name="Ivanova A.A."/>
            <person name="Beletsky A.V."/>
            <person name="Mardanov A.V."/>
            <person name="Sinninghe Damste J.S."/>
            <person name="Dedysh S.N."/>
        </authorList>
    </citation>
    <scope>NUCLEOTIDE SEQUENCE [LARGE SCALE GENOMIC DNA]</scope>
    <source>
        <strain evidence="1 2">SBC82</strain>
    </source>
</reference>
<gene>
    <name evidence="1" type="ORF">ACPOL_0234</name>
</gene>
<accession>A0A2Z5FS76</accession>
<keyword evidence="2" id="KW-1185">Reference proteome</keyword>
<dbReference type="Proteomes" id="UP000253606">
    <property type="component" value="Chromosome"/>
</dbReference>
<sequence length="37" mass="4202">MECDRIVAVLACIAAFILTIKEREIRVTGEYSGNLFR</sequence>
<protein>
    <submittedName>
        <fullName evidence="1">Uncharacterized protein</fullName>
    </submittedName>
</protein>
<dbReference type="KEGG" id="abas:ACPOL_0234"/>
<organism evidence="1 2">
    <name type="scientific">Acidisarcina polymorpha</name>
    <dbReference type="NCBI Taxonomy" id="2211140"/>
    <lineage>
        <taxon>Bacteria</taxon>
        <taxon>Pseudomonadati</taxon>
        <taxon>Acidobacteriota</taxon>
        <taxon>Terriglobia</taxon>
        <taxon>Terriglobales</taxon>
        <taxon>Acidobacteriaceae</taxon>
        <taxon>Acidisarcina</taxon>
    </lineage>
</organism>